<accession>A0A4Z2G760</accession>
<comment type="caution">
    <text evidence="1">The sequence shown here is derived from an EMBL/GenBank/DDBJ whole genome shotgun (WGS) entry which is preliminary data.</text>
</comment>
<dbReference type="AlphaFoldDB" id="A0A4Z2G760"/>
<sequence length="125" mass="13975">MRPFISVTALVASSGDEKHTKPKPLLWEPSVITCKGVVTLALVMVPYGANSFRSRSSSMPSSKFFTYRFTPWWQRREMQLQVNFPLSLALQTLLSAPDVQDLPAEVLAVHFLHRLEGKERGTASG</sequence>
<organism evidence="1 2">
    <name type="scientific">Liparis tanakae</name>
    <name type="common">Tanaka's snailfish</name>
    <dbReference type="NCBI Taxonomy" id="230148"/>
    <lineage>
        <taxon>Eukaryota</taxon>
        <taxon>Metazoa</taxon>
        <taxon>Chordata</taxon>
        <taxon>Craniata</taxon>
        <taxon>Vertebrata</taxon>
        <taxon>Euteleostomi</taxon>
        <taxon>Actinopterygii</taxon>
        <taxon>Neopterygii</taxon>
        <taxon>Teleostei</taxon>
        <taxon>Neoteleostei</taxon>
        <taxon>Acanthomorphata</taxon>
        <taxon>Eupercaria</taxon>
        <taxon>Perciformes</taxon>
        <taxon>Cottioidei</taxon>
        <taxon>Cottales</taxon>
        <taxon>Liparidae</taxon>
        <taxon>Liparis</taxon>
    </lineage>
</organism>
<name>A0A4Z2G760_9TELE</name>
<gene>
    <name evidence="1" type="ORF">EYF80_041057</name>
</gene>
<keyword evidence="2" id="KW-1185">Reference proteome</keyword>
<evidence type="ECO:0000313" key="2">
    <source>
        <dbReference type="Proteomes" id="UP000314294"/>
    </source>
</evidence>
<reference evidence="1 2" key="1">
    <citation type="submission" date="2019-03" db="EMBL/GenBank/DDBJ databases">
        <title>First draft genome of Liparis tanakae, snailfish: a comprehensive survey of snailfish specific genes.</title>
        <authorList>
            <person name="Kim W."/>
            <person name="Song I."/>
            <person name="Jeong J.-H."/>
            <person name="Kim D."/>
            <person name="Kim S."/>
            <person name="Ryu S."/>
            <person name="Song J.Y."/>
            <person name="Lee S.K."/>
        </authorList>
    </citation>
    <scope>NUCLEOTIDE SEQUENCE [LARGE SCALE GENOMIC DNA]</scope>
    <source>
        <tissue evidence="1">Muscle</tissue>
    </source>
</reference>
<protein>
    <submittedName>
        <fullName evidence="1">Uncharacterized protein</fullName>
    </submittedName>
</protein>
<evidence type="ECO:0000313" key="1">
    <source>
        <dbReference type="EMBL" id="TNN48753.1"/>
    </source>
</evidence>
<dbReference type="EMBL" id="SRLO01000683">
    <property type="protein sequence ID" value="TNN48753.1"/>
    <property type="molecule type" value="Genomic_DNA"/>
</dbReference>
<proteinExistence type="predicted"/>
<dbReference type="Proteomes" id="UP000314294">
    <property type="component" value="Unassembled WGS sequence"/>
</dbReference>